<keyword evidence="4 5" id="KW-0472">Membrane</keyword>
<comment type="subcellular location">
    <subcellularLocation>
        <location evidence="1">Membrane</location>
        <topology evidence="1">Multi-pass membrane protein</topology>
    </subcellularLocation>
</comment>
<dbReference type="SUPFAM" id="SSF81321">
    <property type="entry name" value="Family A G protein-coupled receptor-like"/>
    <property type="match status" value="1"/>
</dbReference>
<evidence type="ECO:0000256" key="1">
    <source>
        <dbReference type="ARBA" id="ARBA00004141"/>
    </source>
</evidence>
<name>A0A0C9XKY1_9AGAM</name>
<keyword evidence="3 5" id="KW-1133">Transmembrane helix</keyword>
<evidence type="ECO:0000256" key="2">
    <source>
        <dbReference type="ARBA" id="ARBA00022692"/>
    </source>
</evidence>
<feature type="transmembrane region" description="Helical" evidence="5">
    <location>
        <begin position="12"/>
        <end position="35"/>
    </location>
</feature>
<dbReference type="Gene3D" id="1.20.1070.10">
    <property type="entry name" value="Rhodopsin 7-helix transmembrane proteins"/>
    <property type="match status" value="1"/>
</dbReference>
<proteinExistence type="predicted"/>
<dbReference type="HOGENOM" id="CLU_027149_0_3_1"/>
<evidence type="ECO:0008006" key="8">
    <source>
        <dbReference type="Google" id="ProtNLM"/>
    </source>
</evidence>
<accession>A0A0C9XKY1</accession>
<evidence type="ECO:0000256" key="3">
    <source>
        <dbReference type="ARBA" id="ARBA00022989"/>
    </source>
</evidence>
<dbReference type="GO" id="GO:0007189">
    <property type="term" value="P:adenylate cyclase-activating G protein-coupled receptor signaling pathway"/>
    <property type="evidence" value="ECO:0007669"/>
    <property type="project" value="TreeGrafter"/>
</dbReference>
<feature type="transmembrane region" description="Helical" evidence="5">
    <location>
        <begin position="146"/>
        <end position="168"/>
    </location>
</feature>
<feature type="transmembrane region" description="Helical" evidence="5">
    <location>
        <begin position="195"/>
        <end position="215"/>
    </location>
</feature>
<feature type="transmembrane region" description="Helical" evidence="5">
    <location>
        <begin position="55"/>
        <end position="77"/>
    </location>
</feature>
<dbReference type="AlphaFoldDB" id="A0A0C9XKY1"/>
<evidence type="ECO:0000313" key="6">
    <source>
        <dbReference type="EMBL" id="KIK12950.1"/>
    </source>
</evidence>
<keyword evidence="2 5" id="KW-0812">Transmembrane</keyword>
<dbReference type="Proteomes" id="UP000054018">
    <property type="component" value="Unassembled WGS sequence"/>
</dbReference>
<evidence type="ECO:0000313" key="7">
    <source>
        <dbReference type="Proteomes" id="UP000054018"/>
    </source>
</evidence>
<keyword evidence="7" id="KW-1185">Reference proteome</keyword>
<reference evidence="6 7" key="1">
    <citation type="submission" date="2014-04" db="EMBL/GenBank/DDBJ databases">
        <authorList>
            <consortium name="DOE Joint Genome Institute"/>
            <person name="Kuo A."/>
            <person name="Kohler A."/>
            <person name="Costa M.D."/>
            <person name="Nagy L.G."/>
            <person name="Floudas D."/>
            <person name="Copeland A."/>
            <person name="Barry K.W."/>
            <person name="Cichocki N."/>
            <person name="Veneault-Fourrey C."/>
            <person name="LaButti K."/>
            <person name="Lindquist E.A."/>
            <person name="Lipzen A."/>
            <person name="Lundell T."/>
            <person name="Morin E."/>
            <person name="Murat C."/>
            <person name="Sun H."/>
            <person name="Tunlid A."/>
            <person name="Henrissat B."/>
            <person name="Grigoriev I.V."/>
            <person name="Hibbett D.S."/>
            <person name="Martin F."/>
            <person name="Nordberg H.P."/>
            <person name="Cantor M.N."/>
            <person name="Hua S.X."/>
        </authorList>
    </citation>
    <scope>NUCLEOTIDE SEQUENCE [LARGE SCALE GENOMIC DNA]</scope>
    <source>
        <strain evidence="6 7">441</strain>
    </source>
</reference>
<protein>
    <recommendedName>
        <fullName evidence="8">Glucose receptor Git3 N-terminal domain-containing protein</fullName>
    </recommendedName>
</protein>
<reference evidence="7" key="2">
    <citation type="submission" date="2015-01" db="EMBL/GenBank/DDBJ databases">
        <title>Evolutionary Origins and Diversification of the Mycorrhizal Mutualists.</title>
        <authorList>
            <consortium name="DOE Joint Genome Institute"/>
            <consortium name="Mycorrhizal Genomics Consortium"/>
            <person name="Kohler A."/>
            <person name="Kuo A."/>
            <person name="Nagy L.G."/>
            <person name="Floudas D."/>
            <person name="Copeland A."/>
            <person name="Barry K.W."/>
            <person name="Cichocki N."/>
            <person name="Veneault-Fourrey C."/>
            <person name="LaButti K."/>
            <person name="Lindquist E.A."/>
            <person name="Lipzen A."/>
            <person name="Lundell T."/>
            <person name="Morin E."/>
            <person name="Murat C."/>
            <person name="Riley R."/>
            <person name="Ohm R."/>
            <person name="Sun H."/>
            <person name="Tunlid A."/>
            <person name="Henrissat B."/>
            <person name="Grigoriev I.V."/>
            <person name="Hibbett D.S."/>
            <person name="Martin F."/>
        </authorList>
    </citation>
    <scope>NUCLEOTIDE SEQUENCE [LARGE SCALE GENOMIC DNA]</scope>
    <source>
        <strain evidence="7">441</strain>
    </source>
</reference>
<dbReference type="GO" id="GO:0004930">
    <property type="term" value="F:G protein-coupled receptor activity"/>
    <property type="evidence" value="ECO:0007669"/>
    <property type="project" value="TreeGrafter"/>
</dbReference>
<gene>
    <name evidence="6" type="ORF">PISMIDRAFT_18340</name>
</gene>
<dbReference type="PANTHER" id="PTHR23112">
    <property type="entry name" value="G PROTEIN-COUPLED RECEPTOR 157-RELATED"/>
    <property type="match status" value="1"/>
</dbReference>
<organism evidence="6 7">
    <name type="scientific">Pisolithus microcarpus 441</name>
    <dbReference type="NCBI Taxonomy" id="765257"/>
    <lineage>
        <taxon>Eukaryota</taxon>
        <taxon>Fungi</taxon>
        <taxon>Dikarya</taxon>
        <taxon>Basidiomycota</taxon>
        <taxon>Agaricomycotina</taxon>
        <taxon>Agaricomycetes</taxon>
        <taxon>Agaricomycetidae</taxon>
        <taxon>Boletales</taxon>
        <taxon>Sclerodermatineae</taxon>
        <taxon>Pisolithaceae</taxon>
        <taxon>Pisolithus</taxon>
    </lineage>
</organism>
<evidence type="ECO:0000256" key="4">
    <source>
        <dbReference type="ARBA" id="ARBA00023136"/>
    </source>
</evidence>
<dbReference type="PANTHER" id="PTHR23112:SF37">
    <property type="entry name" value="G PROTEIN-COUPLED RECEPTOR GPR1"/>
    <property type="match status" value="1"/>
</dbReference>
<dbReference type="GO" id="GO:0005886">
    <property type="term" value="C:plasma membrane"/>
    <property type="evidence" value="ECO:0007669"/>
    <property type="project" value="TreeGrafter"/>
</dbReference>
<sequence length="366" mass="40357">MSDQFDFGVRAGMTVIVVASAASAFAVGGVLLYIAYSAVTIQRNASRRWSTDTHIHYYFLNLMVSDLIQAVGGLLNIKWIVEASVYPCPFCTVQGTAALPLLYAGLSLHVGFFKQVGDVGVALSTMAIALHMLQVLVLGWRSPPKFALLILAIIWLSILILVVVPNVAQHNIYGPTGYWCWIDGSTAEQIGLDYMWMWLAAVLNIISYLFLVFVIKRAARADGNSFRWWGKQERRSVSHASTIGGFSGQITLQLPPGVLPISAARFSEFSGRAVPFAVTAFADTLFASSGLFDTILYASTRPRLMPRRPSHDPQSDLIARIATVRVVHSRFPQDYMMEDGSFVTDTGRPMFHDMPNLLRSSTSPRT</sequence>
<dbReference type="OrthoDB" id="100006at2759"/>
<dbReference type="STRING" id="765257.A0A0C9XKY1"/>
<feature type="transmembrane region" description="Helical" evidence="5">
    <location>
        <begin position="119"/>
        <end position="139"/>
    </location>
</feature>
<evidence type="ECO:0000256" key="5">
    <source>
        <dbReference type="SAM" id="Phobius"/>
    </source>
</evidence>
<dbReference type="EMBL" id="KN834032">
    <property type="protein sequence ID" value="KIK12950.1"/>
    <property type="molecule type" value="Genomic_DNA"/>
</dbReference>